<name>A0A542YJH7_9MICO</name>
<keyword evidence="2" id="KW-1185">Reference proteome</keyword>
<comment type="caution">
    <text evidence="1">The sequence shown here is derived from an EMBL/GenBank/DDBJ whole genome shotgun (WGS) entry which is preliminary data.</text>
</comment>
<dbReference type="EMBL" id="VFOM01000001">
    <property type="protein sequence ID" value="TQL48255.1"/>
    <property type="molecule type" value="Genomic_DNA"/>
</dbReference>
<proteinExistence type="predicted"/>
<gene>
    <name evidence="1" type="ORF">FB562_1343</name>
</gene>
<dbReference type="AlphaFoldDB" id="A0A542YJH7"/>
<protein>
    <submittedName>
        <fullName evidence="1">Uncharacterized protein</fullName>
    </submittedName>
</protein>
<reference evidence="1 2" key="1">
    <citation type="submission" date="2019-06" db="EMBL/GenBank/DDBJ databases">
        <title>Sequencing the genomes of 1000 actinobacteria strains.</title>
        <authorList>
            <person name="Klenk H.-P."/>
        </authorList>
    </citation>
    <scope>NUCLEOTIDE SEQUENCE [LARGE SCALE GENOMIC DNA]</scope>
    <source>
        <strain evidence="1 2">DSM 26477</strain>
    </source>
</reference>
<evidence type="ECO:0000313" key="2">
    <source>
        <dbReference type="Proteomes" id="UP000317998"/>
    </source>
</evidence>
<sequence length="170" mass="18274">MFLCAIVATTTFTGCAVEYHGYPSGIDGVLWRQVASFEDPLSQRLYSPPVDGPTAYLDTLPGARWDGDALSAAEFEIEQGGIVLYNISSTDAFAHVSVFIASGPRPAIPTDDGYAYNGPSEVYTCYDVRADFRSQPMPSAERDILTKCPTPLVELLAEDAAFASGEVFDG</sequence>
<evidence type="ECO:0000313" key="1">
    <source>
        <dbReference type="EMBL" id="TQL48255.1"/>
    </source>
</evidence>
<organism evidence="1 2">
    <name type="scientific">Homoserinimonas aerilata</name>
    <dbReference type="NCBI Taxonomy" id="1162970"/>
    <lineage>
        <taxon>Bacteria</taxon>
        <taxon>Bacillati</taxon>
        <taxon>Actinomycetota</taxon>
        <taxon>Actinomycetes</taxon>
        <taxon>Micrococcales</taxon>
        <taxon>Microbacteriaceae</taxon>
        <taxon>Homoserinimonas</taxon>
    </lineage>
</organism>
<dbReference type="Proteomes" id="UP000317998">
    <property type="component" value="Unassembled WGS sequence"/>
</dbReference>
<accession>A0A542YJH7</accession>